<evidence type="ECO:0000313" key="3">
    <source>
        <dbReference type="RefSeq" id="XP_005108961.1"/>
    </source>
</evidence>
<protein>
    <submittedName>
        <fullName evidence="3">Uncharacterized protein LOC101846463</fullName>
    </submittedName>
</protein>
<evidence type="ECO:0000313" key="2">
    <source>
        <dbReference type="Proteomes" id="UP000694888"/>
    </source>
</evidence>
<evidence type="ECO:0000256" key="1">
    <source>
        <dbReference type="SAM" id="MobiDB-lite"/>
    </source>
</evidence>
<accession>A0ABM0K539</accession>
<dbReference type="GeneID" id="101846463"/>
<sequence length="204" mass="22619">MARLHSPNWMEQLPWVMLGLKTVPKEDIGTSVAELVYGEPLTIPGELIAATATPFCATEQLNDFRGQAQSFLPTPTSRHCQPPNKVPSTLTIAKYVFVRCDASQRPLQRPYTGPYVVAARNSKTFDILMGNRTETISIDRLKPAHVETSQPVLIAHPPKRGRPRIITTNNPAPPPPPSSSQQPHLTASKSSRSGRQLRPPRRFM</sequence>
<gene>
    <name evidence="3" type="primary">LOC101846463</name>
</gene>
<feature type="region of interest" description="Disordered" evidence="1">
    <location>
        <begin position="148"/>
        <end position="204"/>
    </location>
</feature>
<feature type="compositionally biased region" description="Polar residues" evidence="1">
    <location>
        <begin position="184"/>
        <end position="194"/>
    </location>
</feature>
<dbReference type="RefSeq" id="XP_005108961.1">
    <property type="nucleotide sequence ID" value="XM_005108904.1"/>
</dbReference>
<proteinExistence type="predicted"/>
<dbReference type="Proteomes" id="UP000694888">
    <property type="component" value="Unplaced"/>
</dbReference>
<keyword evidence="2" id="KW-1185">Reference proteome</keyword>
<organism evidence="2 3">
    <name type="scientific">Aplysia californica</name>
    <name type="common">California sea hare</name>
    <dbReference type="NCBI Taxonomy" id="6500"/>
    <lineage>
        <taxon>Eukaryota</taxon>
        <taxon>Metazoa</taxon>
        <taxon>Spiralia</taxon>
        <taxon>Lophotrochozoa</taxon>
        <taxon>Mollusca</taxon>
        <taxon>Gastropoda</taxon>
        <taxon>Heterobranchia</taxon>
        <taxon>Euthyneura</taxon>
        <taxon>Tectipleura</taxon>
        <taxon>Aplysiida</taxon>
        <taxon>Aplysioidea</taxon>
        <taxon>Aplysiidae</taxon>
        <taxon>Aplysia</taxon>
    </lineage>
</organism>
<reference evidence="3" key="1">
    <citation type="submission" date="2025-08" db="UniProtKB">
        <authorList>
            <consortium name="RefSeq"/>
        </authorList>
    </citation>
    <scope>IDENTIFICATION</scope>
</reference>
<name>A0ABM0K539_APLCA</name>
<dbReference type="PANTHER" id="PTHR38681">
    <property type="entry name" value="RETROVIRUS-RELATED POL POLYPROTEIN FROM TRANSPOSON 412-LIKE PROTEIN-RELATED"/>
    <property type="match status" value="1"/>
</dbReference>
<dbReference type="PANTHER" id="PTHR38681:SF1">
    <property type="entry name" value="RETROVIRUS-RELATED POL POLYPROTEIN FROM TRANSPOSON 412-LIKE PROTEIN"/>
    <property type="match status" value="1"/>
</dbReference>